<keyword evidence="3" id="KW-1185">Reference proteome</keyword>
<evidence type="ECO:0000313" key="2">
    <source>
        <dbReference type="EMBL" id="MDQ0314099.1"/>
    </source>
</evidence>
<keyword evidence="1" id="KW-0472">Membrane</keyword>
<dbReference type="EMBL" id="JAUSUL010000001">
    <property type="protein sequence ID" value="MDQ0314099.1"/>
    <property type="molecule type" value="Genomic_DNA"/>
</dbReference>
<accession>A0AAE4ASL8</accession>
<organism evidence="2 3">
    <name type="scientific">Amorphus orientalis</name>
    <dbReference type="NCBI Taxonomy" id="649198"/>
    <lineage>
        <taxon>Bacteria</taxon>
        <taxon>Pseudomonadati</taxon>
        <taxon>Pseudomonadota</taxon>
        <taxon>Alphaproteobacteria</taxon>
        <taxon>Hyphomicrobiales</taxon>
        <taxon>Amorphaceae</taxon>
        <taxon>Amorphus</taxon>
    </lineage>
</organism>
<reference evidence="2" key="1">
    <citation type="submission" date="2023-07" db="EMBL/GenBank/DDBJ databases">
        <title>Genomic Encyclopedia of Type Strains, Phase IV (KMG-IV): sequencing the most valuable type-strain genomes for metagenomic binning, comparative biology and taxonomic classification.</title>
        <authorList>
            <person name="Goeker M."/>
        </authorList>
    </citation>
    <scope>NUCLEOTIDE SEQUENCE</scope>
    <source>
        <strain evidence="2">DSM 21202</strain>
    </source>
</reference>
<keyword evidence="1" id="KW-1133">Transmembrane helix</keyword>
<evidence type="ECO:0000313" key="3">
    <source>
        <dbReference type="Proteomes" id="UP001229244"/>
    </source>
</evidence>
<dbReference type="Proteomes" id="UP001229244">
    <property type="component" value="Unassembled WGS sequence"/>
</dbReference>
<feature type="transmembrane region" description="Helical" evidence="1">
    <location>
        <begin position="30"/>
        <end position="49"/>
    </location>
</feature>
<sequence>MSRIVTVLVVLAMIAHVIRPFGLPGLSRRSDAWKLALVGIGIVLLTAALRPE</sequence>
<dbReference type="RefSeq" id="WP_306883883.1">
    <property type="nucleotide sequence ID" value="NZ_JAUSUL010000001.1"/>
</dbReference>
<proteinExistence type="predicted"/>
<comment type="caution">
    <text evidence="2">The sequence shown here is derived from an EMBL/GenBank/DDBJ whole genome shotgun (WGS) entry which is preliminary data.</text>
</comment>
<name>A0AAE4ASL8_9HYPH</name>
<protein>
    <submittedName>
        <fullName evidence="2">Uncharacterized protein</fullName>
    </submittedName>
</protein>
<evidence type="ECO:0000256" key="1">
    <source>
        <dbReference type="SAM" id="Phobius"/>
    </source>
</evidence>
<dbReference type="AlphaFoldDB" id="A0AAE4ASL8"/>
<keyword evidence="1" id="KW-0812">Transmembrane</keyword>
<gene>
    <name evidence="2" type="ORF">J2S73_000536</name>
</gene>